<evidence type="ECO:0008006" key="4">
    <source>
        <dbReference type="Google" id="ProtNLM"/>
    </source>
</evidence>
<organism evidence="2 3">
    <name type="scientific">Polaromonas vacuolata</name>
    <dbReference type="NCBI Taxonomy" id="37448"/>
    <lineage>
        <taxon>Bacteria</taxon>
        <taxon>Pseudomonadati</taxon>
        <taxon>Pseudomonadota</taxon>
        <taxon>Betaproteobacteria</taxon>
        <taxon>Burkholderiales</taxon>
        <taxon>Comamonadaceae</taxon>
        <taxon>Polaromonas</taxon>
    </lineage>
</organism>
<dbReference type="KEGG" id="pvac:HC248_01912"/>
<gene>
    <name evidence="2" type="ORF">HC248_01912</name>
</gene>
<proteinExistence type="predicted"/>
<evidence type="ECO:0000313" key="3">
    <source>
        <dbReference type="Proteomes" id="UP000502041"/>
    </source>
</evidence>
<accession>A0A6H2HAI2</accession>
<protein>
    <recommendedName>
        <fullName evidence="4">Gas vesicle protein G</fullName>
    </recommendedName>
</protein>
<name>A0A6H2HAI2_9BURK</name>
<dbReference type="EMBL" id="CP051461">
    <property type="protein sequence ID" value="QJC56604.1"/>
    <property type="molecule type" value="Genomic_DNA"/>
</dbReference>
<dbReference type="InterPro" id="IPR007804">
    <property type="entry name" value="GvpG"/>
</dbReference>
<feature type="region of interest" description="Disordered" evidence="1">
    <location>
        <begin position="75"/>
        <end position="96"/>
    </location>
</feature>
<evidence type="ECO:0000256" key="1">
    <source>
        <dbReference type="SAM" id="MobiDB-lite"/>
    </source>
</evidence>
<dbReference type="AlphaFoldDB" id="A0A6H2HAI2"/>
<keyword evidence="3" id="KW-1185">Reference proteome</keyword>
<sequence>MLLVDNLLLAPFNSLIWVFKEVHKLAQQEIDGEAEHVAHALSELYMQLETGELTEEQFAVQEKVLLDRLDEIWEREEGAGDAAEQTDESEEHDRDD</sequence>
<evidence type="ECO:0000313" key="2">
    <source>
        <dbReference type="EMBL" id="QJC56604.1"/>
    </source>
</evidence>
<dbReference type="RefSeq" id="WP_168922285.1">
    <property type="nucleotide sequence ID" value="NZ_CP051461.1"/>
</dbReference>
<dbReference type="Pfam" id="PF05120">
    <property type="entry name" value="GvpG"/>
    <property type="match status" value="1"/>
</dbReference>
<reference evidence="2 3" key="1">
    <citation type="submission" date="2020-04" db="EMBL/GenBank/DDBJ databases">
        <title>Complete genome of a Psychrophilic, Marine, Gas Vacuolate Bacterium Polaromonas vacuolata KCTC 22033T.</title>
        <authorList>
            <person name="Hwang K."/>
            <person name="Kim K.M."/>
        </authorList>
    </citation>
    <scope>NUCLEOTIDE SEQUENCE [LARGE SCALE GENOMIC DNA]</scope>
    <source>
        <strain evidence="2 3">KCTC 22033</strain>
    </source>
</reference>
<dbReference type="Proteomes" id="UP000502041">
    <property type="component" value="Chromosome"/>
</dbReference>